<evidence type="ECO:0000313" key="3">
    <source>
        <dbReference type="Proteomes" id="UP001059773"/>
    </source>
</evidence>
<proteinExistence type="predicted"/>
<keyword evidence="1" id="KW-0812">Transmembrane</keyword>
<protein>
    <recommendedName>
        <fullName evidence="4">LPXTG cell wall anchor domain-containing protein</fullName>
    </recommendedName>
</protein>
<organism evidence="2 3">
    <name type="scientific">Oceanobacillus jeddahense</name>
    <dbReference type="NCBI Taxonomy" id="1462527"/>
    <lineage>
        <taxon>Bacteria</taxon>
        <taxon>Bacillati</taxon>
        <taxon>Bacillota</taxon>
        <taxon>Bacilli</taxon>
        <taxon>Bacillales</taxon>
        <taxon>Bacillaceae</taxon>
        <taxon>Oceanobacillus</taxon>
    </lineage>
</organism>
<dbReference type="Proteomes" id="UP001059773">
    <property type="component" value="Chromosome"/>
</dbReference>
<sequence length="72" mass="8291">MTHLFTNDSDETAIFDRVQCQGGGLETIYMTSHFSDHTKNRFIIIISIATPILAGIGFILYRRNKRKPVKKY</sequence>
<dbReference type="EMBL" id="CP101914">
    <property type="protein sequence ID" value="UUI05393.1"/>
    <property type="molecule type" value="Genomic_DNA"/>
</dbReference>
<dbReference type="RefSeq" id="WP_256710252.1">
    <property type="nucleotide sequence ID" value="NZ_CP101914.1"/>
</dbReference>
<evidence type="ECO:0000256" key="1">
    <source>
        <dbReference type="SAM" id="Phobius"/>
    </source>
</evidence>
<feature type="transmembrane region" description="Helical" evidence="1">
    <location>
        <begin position="42"/>
        <end position="61"/>
    </location>
</feature>
<keyword evidence="3" id="KW-1185">Reference proteome</keyword>
<keyword evidence="1" id="KW-1133">Transmembrane helix</keyword>
<evidence type="ECO:0000313" key="2">
    <source>
        <dbReference type="EMBL" id="UUI05393.1"/>
    </source>
</evidence>
<reference evidence="2" key="1">
    <citation type="submission" date="2022-07" db="EMBL/GenBank/DDBJ databases">
        <title>FELIX.</title>
        <authorList>
            <person name="Wan K.H."/>
            <person name="Park S."/>
            <person name="Lawrence Q."/>
            <person name="Eichenberger J.P."/>
            <person name="Booth B.W."/>
            <person name="Piaggio A.J."/>
            <person name="Chandler J.C."/>
            <person name="Franklin A.B."/>
            <person name="Celniker S.E."/>
        </authorList>
    </citation>
    <scope>NUCLEOTIDE SEQUENCE</scope>
    <source>
        <strain evidence="2">QA-1986 374</strain>
    </source>
</reference>
<accession>A0ABY5K215</accession>
<name>A0ABY5K215_9BACI</name>
<keyword evidence="1" id="KW-0472">Membrane</keyword>
<gene>
    <name evidence="2" type="ORF">NP439_12425</name>
</gene>
<evidence type="ECO:0008006" key="4">
    <source>
        <dbReference type="Google" id="ProtNLM"/>
    </source>
</evidence>